<dbReference type="PANTHER" id="PTHR42028:SF1">
    <property type="entry name" value="YALI0E30657P"/>
    <property type="match status" value="1"/>
</dbReference>
<keyword evidence="6" id="KW-1185">Reference proteome</keyword>
<feature type="chain" id="PRO_5040511980" description="DUF7137 domain-containing protein" evidence="3">
    <location>
        <begin position="24"/>
        <end position="297"/>
    </location>
</feature>
<dbReference type="Proteomes" id="UP000887226">
    <property type="component" value="Unassembled WGS sequence"/>
</dbReference>
<feature type="domain" description="DUF7137" evidence="4">
    <location>
        <begin position="121"/>
        <end position="259"/>
    </location>
</feature>
<gene>
    <name evidence="5" type="ORF">BJ878DRAFT_455921</name>
</gene>
<evidence type="ECO:0000313" key="5">
    <source>
        <dbReference type="EMBL" id="KAG9246612.1"/>
    </source>
</evidence>
<feature type="transmembrane region" description="Helical" evidence="2">
    <location>
        <begin position="271"/>
        <end position="290"/>
    </location>
</feature>
<evidence type="ECO:0000256" key="1">
    <source>
        <dbReference type="SAM" id="MobiDB-lite"/>
    </source>
</evidence>
<evidence type="ECO:0000256" key="3">
    <source>
        <dbReference type="SAM" id="SignalP"/>
    </source>
</evidence>
<accession>A0A9P8CH76</accession>
<dbReference type="AlphaFoldDB" id="A0A9P8CH76"/>
<feature type="compositionally biased region" description="Low complexity" evidence="1">
    <location>
        <begin position="90"/>
        <end position="109"/>
    </location>
</feature>
<dbReference type="InterPro" id="IPR055561">
    <property type="entry name" value="DUF7137"/>
</dbReference>
<dbReference type="EMBL" id="MU253798">
    <property type="protein sequence ID" value="KAG9246612.1"/>
    <property type="molecule type" value="Genomic_DNA"/>
</dbReference>
<keyword evidence="2" id="KW-0472">Membrane</keyword>
<dbReference type="Pfam" id="PF23585">
    <property type="entry name" value="DUF7137"/>
    <property type="match status" value="1"/>
</dbReference>
<sequence>MRAFGGIQRYSMILLFLATFTAASIWTEWLPTRDSVVVRQDKRADSDSSSSAVPAQKISTPTESGSAATTDNSKDSSPSTTIKSIANTETGSSQTGSVTTGTQKSVSVTNKPTSTSYDASLPAGGVSMISPAIIDGSQYYKIGGDPITFAWNYTSLEATPTAVNIMATCTANSQLYTIAMNQTVGANSTGTVTWDTGAYQSTALSDPLLTSTYTLIIYDAASSVSATAKAGYLAVFNSYTFGMYTPQPYTPLADFVCATCSSALGDMEKRALSIVLGVSIITVLSFTWFVSGTGVIW</sequence>
<reference evidence="5" key="1">
    <citation type="journal article" date="2021" name="IMA Fungus">
        <title>Genomic characterization of three marine fungi, including Emericellopsis atlantica sp. nov. with signatures of a generalist lifestyle and marine biomass degradation.</title>
        <authorList>
            <person name="Hagestad O.C."/>
            <person name="Hou L."/>
            <person name="Andersen J.H."/>
            <person name="Hansen E.H."/>
            <person name="Altermark B."/>
            <person name="Li C."/>
            <person name="Kuhnert E."/>
            <person name="Cox R.J."/>
            <person name="Crous P.W."/>
            <person name="Spatafora J.W."/>
            <person name="Lail K."/>
            <person name="Amirebrahimi M."/>
            <person name="Lipzen A."/>
            <person name="Pangilinan J."/>
            <person name="Andreopoulos W."/>
            <person name="Hayes R.D."/>
            <person name="Ng V."/>
            <person name="Grigoriev I.V."/>
            <person name="Jackson S.A."/>
            <person name="Sutton T.D.S."/>
            <person name="Dobson A.D.W."/>
            <person name="Rama T."/>
        </authorList>
    </citation>
    <scope>NUCLEOTIDE SEQUENCE</scope>
    <source>
        <strain evidence="5">TRa3180A</strain>
    </source>
</reference>
<comment type="caution">
    <text evidence="5">The sequence shown here is derived from an EMBL/GenBank/DDBJ whole genome shotgun (WGS) entry which is preliminary data.</text>
</comment>
<evidence type="ECO:0000259" key="4">
    <source>
        <dbReference type="Pfam" id="PF23585"/>
    </source>
</evidence>
<proteinExistence type="predicted"/>
<protein>
    <recommendedName>
        <fullName evidence="4">DUF7137 domain-containing protein</fullName>
    </recommendedName>
</protein>
<keyword evidence="2" id="KW-1133">Transmembrane helix</keyword>
<dbReference type="OrthoDB" id="2435509at2759"/>
<dbReference type="PANTHER" id="PTHR42028">
    <property type="entry name" value="CHROMOSOME 1, WHOLE GENOME SHOTGUN SEQUENCE"/>
    <property type="match status" value="1"/>
</dbReference>
<evidence type="ECO:0000256" key="2">
    <source>
        <dbReference type="SAM" id="Phobius"/>
    </source>
</evidence>
<evidence type="ECO:0000313" key="6">
    <source>
        <dbReference type="Proteomes" id="UP000887226"/>
    </source>
</evidence>
<name>A0A9P8CH76_9HELO</name>
<organism evidence="5 6">
    <name type="scientific">Calycina marina</name>
    <dbReference type="NCBI Taxonomy" id="1763456"/>
    <lineage>
        <taxon>Eukaryota</taxon>
        <taxon>Fungi</taxon>
        <taxon>Dikarya</taxon>
        <taxon>Ascomycota</taxon>
        <taxon>Pezizomycotina</taxon>
        <taxon>Leotiomycetes</taxon>
        <taxon>Helotiales</taxon>
        <taxon>Pezizellaceae</taxon>
        <taxon>Calycina</taxon>
    </lineage>
</organism>
<feature type="signal peptide" evidence="3">
    <location>
        <begin position="1"/>
        <end position="23"/>
    </location>
</feature>
<keyword evidence="3" id="KW-0732">Signal</keyword>
<keyword evidence="2" id="KW-0812">Transmembrane</keyword>
<feature type="compositionally biased region" description="Polar residues" evidence="1">
    <location>
        <begin position="57"/>
        <end position="89"/>
    </location>
</feature>
<feature type="region of interest" description="Disordered" evidence="1">
    <location>
        <begin position="43"/>
        <end position="114"/>
    </location>
</feature>